<accession>A0AAD9XAV5</accession>
<evidence type="ECO:0000313" key="2">
    <source>
        <dbReference type="Proteomes" id="UP001280121"/>
    </source>
</evidence>
<proteinExistence type="predicted"/>
<dbReference type="EMBL" id="JANJYI010000003">
    <property type="protein sequence ID" value="KAK2655907.1"/>
    <property type="molecule type" value="Genomic_DNA"/>
</dbReference>
<keyword evidence="2" id="KW-1185">Reference proteome</keyword>
<dbReference type="Gene3D" id="2.40.50.140">
    <property type="entry name" value="Nucleic acid-binding proteins"/>
    <property type="match status" value="1"/>
</dbReference>
<organism evidence="1 2">
    <name type="scientific">Dipteronia dyeriana</name>
    <dbReference type="NCBI Taxonomy" id="168575"/>
    <lineage>
        <taxon>Eukaryota</taxon>
        <taxon>Viridiplantae</taxon>
        <taxon>Streptophyta</taxon>
        <taxon>Embryophyta</taxon>
        <taxon>Tracheophyta</taxon>
        <taxon>Spermatophyta</taxon>
        <taxon>Magnoliopsida</taxon>
        <taxon>eudicotyledons</taxon>
        <taxon>Gunneridae</taxon>
        <taxon>Pentapetalae</taxon>
        <taxon>rosids</taxon>
        <taxon>malvids</taxon>
        <taxon>Sapindales</taxon>
        <taxon>Sapindaceae</taxon>
        <taxon>Hippocastanoideae</taxon>
        <taxon>Acereae</taxon>
        <taxon>Dipteronia</taxon>
    </lineage>
</organism>
<dbReference type="AlphaFoldDB" id="A0AAD9XAV5"/>
<dbReference type="SUPFAM" id="SSF50249">
    <property type="entry name" value="Nucleic acid-binding proteins"/>
    <property type="match status" value="1"/>
</dbReference>
<name>A0AAD9XAV5_9ROSI</name>
<comment type="caution">
    <text evidence="1">The sequence shown here is derived from an EMBL/GenBank/DDBJ whole genome shotgun (WGS) entry which is preliminary data.</text>
</comment>
<gene>
    <name evidence="1" type="ORF">Ddye_008959</name>
</gene>
<dbReference type="Proteomes" id="UP001280121">
    <property type="component" value="Unassembled WGS sequence"/>
</dbReference>
<feature type="non-terminal residue" evidence="1">
    <location>
        <position position="61"/>
    </location>
</feature>
<reference evidence="1" key="1">
    <citation type="journal article" date="2023" name="Plant J.">
        <title>Genome sequences and population genomics provide insights into the demographic history, inbreeding, and mutation load of two 'living fossil' tree species of Dipteronia.</title>
        <authorList>
            <person name="Feng Y."/>
            <person name="Comes H.P."/>
            <person name="Chen J."/>
            <person name="Zhu S."/>
            <person name="Lu R."/>
            <person name="Zhang X."/>
            <person name="Li P."/>
            <person name="Qiu J."/>
            <person name="Olsen K.M."/>
            <person name="Qiu Y."/>
        </authorList>
    </citation>
    <scope>NUCLEOTIDE SEQUENCE</scope>
    <source>
        <strain evidence="1">KIB01</strain>
    </source>
</reference>
<protein>
    <submittedName>
        <fullName evidence="1">Uncharacterized protein</fullName>
    </submittedName>
</protein>
<sequence>MNKLYGFHRYRLTISIVYYLRCVVQVQLTDSYGVLPATIFGENTEKFLGCSSKQLMENTSE</sequence>
<evidence type="ECO:0000313" key="1">
    <source>
        <dbReference type="EMBL" id="KAK2655907.1"/>
    </source>
</evidence>
<dbReference type="InterPro" id="IPR012340">
    <property type="entry name" value="NA-bd_OB-fold"/>
</dbReference>